<protein>
    <recommendedName>
        <fullName evidence="2">Serine-threonine/tyrosine-protein kinase catalytic domain-containing protein</fullName>
    </recommendedName>
</protein>
<reference evidence="3" key="1">
    <citation type="submission" date="2021-06" db="EMBL/GenBank/DDBJ databases">
        <authorList>
            <person name="Hodson N. C."/>
            <person name="Mongue J. A."/>
            <person name="Jaron S. K."/>
        </authorList>
    </citation>
    <scope>NUCLEOTIDE SEQUENCE</scope>
</reference>
<dbReference type="InterPro" id="IPR001245">
    <property type="entry name" value="Ser-Thr/Tyr_kinase_cat_dom"/>
</dbReference>
<dbReference type="Pfam" id="PF07714">
    <property type="entry name" value="PK_Tyr_Ser-Thr"/>
    <property type="match status" value="1"/>
</dbReference>
<feature type="region of interest" description="Disordered" evidence="1">
    <location>
        <begin position="1"/>
        <end position="27"/>
    </location>
</feature>
<dbReference type="EMBL" id="CAJVCH010042383">
    <property type="protein sequence ID" value="CAG7716955.1"/>
    <property type="molecule type" value="Genomic_DNA"/>
</dbReference>
<dbReference type="Proteomes" id="UP000708208">
    <property type="component" value="Unassembled WGS sequence"/>
</dbReference>
<sequence length="83" mass="9134">NAGNYVSGSSEEDYSQETIPPRVSVGTEPNMDLNQSVLISFCKQIATAMAYIAEKKVVHRDLIDVHAMELDGARVFALHGIFH</sequence>
<name>A0A8J2NWE7_9HEXA</name>
<comment type="caution">
    <text evidence="3">The sequence shown here is derived from an EMBL/GenBank/DDBJ whole genome shotgun (WGS) entry which is preliminary data.</text>
</comment>
<evidence type="ECO:0000259" key="2">
    <source>
        <dbReference type="Pfam" id="PF07714"/>
    </source>
</evidence>
<keyword evidence="4" id="KW-1185">Reference proteome</keyword>
<evidence type="ECO:0000313" key="4">
    <source>
        <dbReference type="Proteomes" id="UP000708208"/>
    </source>
</evidence>
<gene>
    <name evidence="3" type="ORF">AFUS01_LOCUS6435</name>
</gene>
<evidence type="ECO:0000256" key="1">
    <source>
        <dbReference type="SAM" id="MobiDB-lite"/>
    </source>
</evidence>
<dbReference type="OrthoDB" id="248923at2759"/>
<accession>A0A8J2NWE7</accession>
<proteinExistence type="predicted"/>
<evidence type="ECO:0000313" key="3">
    <source>
        <dbReference type="EMBL" id="CAG7716955.1"/>
    </source>
</evidence>
<dbReference type="GO" id="GO:0004672">
    <property type="term" value="F:protein kinase activity"/>
    <property type="evidence" value="ECO:0007669"/>
    <property type="project" value="InterPro"/>
</dbReference>
<dbReference type="AlphaFoldDB" id="A0A8J2NWE7"/>
<feature type="non-terminal residue" evidence="3">
    <location>
        <position position="83"/>
    </location>
</feature>
<organism evidence="3 4">
    <name type="scientific">Allacma fusca</name>
    <dbReference type="NCBI Taxonomy" id="39272"/>
    <lineage>
        <taxon>Eukaryota</taxon>
        <taxon>Metazoa</taxon>
        <taxon>Ecdysozoa</taxon>
        <taxon>Arthropoda</taxon>
        <taxon>Hexapoda</taxon>
        <taxon>Collembola</taxon>
        <taxon>Symphypleona</taxon>
        <taxon>Sminthuridae</taxon>
        <taxon>Allacma</taxon>
    </lineage>
</organism>
<feature type="domain" description="Serine-threonine/tyrosine-protein kinase catalytic" evidence="2">
    <location>
        <begin position="30"/>
        <end position="62"/>
    </location>
</feature>